<comment type="caution">
    <text evidence="8">The sequence shown here is derived from an EMBL/GenBank/DDBJ whole genome shotgun (WGS) entry which is preliminary data.</text>
</comment>
<feature type="domain" description="ABC transmembrane type-2" evidence="7">
    <location>
        <begin position="37"/>
        <end position="264"/>
    </location>
</feature>
<comment type="similarity">
    <text evidence="6">Belongs to the ABC-2 integral membrane protein family.</text>
</comment>
<dbReference type="GO" id="GO:0140359">
    <property type="term" value="F:ABC-type transporter activity"/>
    <property type="evidence" value="ECO:0007669"/>
    <property type="project" value="InterPro"/>
</dbReference>
<dbReference type="InterPro" id="IPR047817">
    <property type="entry name" value="ABC2_TM_bact-type"/>
</dbReference>
<evidence type="ECO:0000256" key="4">
    <source>
        <dbReference type="ARBA" id="ARBA00023136"/>
    </source>
</evidence>
<evidence type="ECO:0000256" key="6">
    <source>
        <dbReference type="RuleBase" id="RU361157"/>
    </source>
</evidence>
<comment type="caution">
    <text evidence="6">Lacks conserved residue(s) required for the propagation of feature annotation.</text>
</comment>
<dbReference type="AlphaFoldDB" id="A0A917G5H5"/>
<evidence type="ECO:0000313" key="9">
    <source>
        <dbReference type="Proteomes" id="UP000654257"/>
    </source>
</evidence>
<dbReference type="RefSeq" id="WP_188546801.1">
    <property type="nucleotide sequence ID" value="NZ_BMCU01000005.1"/>
</dbReference>
<dbReference type="EMBL" id="BMCU01000005">
    <property type="protein sequence ID" value="GGG23282.1"/>
    <property type="molecule type" value="Genomic_DNA"/>
</dbReference>
<protein>
    <recommendedName>
        <fullName evidence="6">Transport permease protein</fullName>
    </recommendedName>
</protein>
<dbReference type="InterPro" id="IPR000412">
    <property type="entry name" value="ABC_2_transport"/>
</dbReference>
<reference evidence="8" key="1">
    <citation type="journal article" date="2014" name="Int. J. Syst. Evol. Microbiol.">
        <title>Complete genome sequence of Corynebacterium casei LMG S-19264T (=DSM 44701T), isolated from a smear-ripened cheese.</title>
        <authorList>
            <consortium name="US DOE Joint Genome Institute (JGI-PGF)"/>
            <person name="Walter F."/>
            <person name="Albersmeier A."/>
            <person name="Kalinowski J."/>
            <person name="Ruckert C."/>
        </authorList>
    </citation>
    <scope>NUCLEOTIDE SEQUENCE</scope>
    <source>
        <strain evidence="8">CCM 7905</strain>
    </source>
</reference>
<dbReference type="PANTHER" id="PTHR43229">
    <property type="entry name" value="NODULATION PROTEIN J"/>
    <property type="match status" value="1"/>
</dbReference>
<feature type="transmembrane region" description="Helical" evidence="6">
    <location>
        <begin position="69"/>
        <end position="94"/>
    </location>
</feature>
<proteinExistence type="inferred from homology"/>
<keyword evidence="5" id="KW-0046">Antibiotic resistance</keyword>
<keyword evidence="9" id="KW-1185">Reference proteome</keyword>
<reference evidence="8" key="2">
    <citation type="submission" date="2020-09" db="EMBL/GenBank/DDBJ databases">
        <authorList>
            <person name="Sun Q."/>
            <person name="Sedlacek I."/>
        </authorList>
    </citation>
    <scope>NUCLEOTIDE SEQUENCE</scope>
    <source>
        <strain evidence="8">CCM 7905</strain>
    </source>
</reference>
<accession>A0A917G5H5</accession>
<keyword evidence="6" id="KW-1003">Cell membrane</keyword>
<name>A0A917G5H5_9NOCA</name>
<dbReference type="InterPro" id="IPR051784">
    <property type="entry name" value="Nod_factor_ABC_transporter"/>
</dbReference>
<keyword evidence="4 6" id="KW-0472">Membrane</keyword>
<comment type="subcellular location">
    <subcellularLocation>
        <location evidence="6">Cell membrane</location>
        <topology evidence="6">Multi-pass membrane protein</topology>
    </subcellularLocation>
    <subcellularLocation>
        <location evidence="1">Membrane</location>
        <topology evidence="1">Multi-pass membrane protein</topology>
    </subcellularLocation>
</comment>
<evidence type="ECO:0000256" key="3">
    <source>
        <dbReference type="ARBA" id="ARBA00022989"/>
    </source>
</evidence>
<dbReference type="PIRSF" id="PIRSF006648">
    <property type="entry name" value="DrrB"/>
    <property type="match status" value="1"/>
</dbReference>
<sequence length="265" mass="28411">MTWPDTARLADRRGTRAAVRQTVAMTTRALRSAWTQNEFVVALVMPAVFALGLYLPLRTLMEQRGLDYAQFLVPIIVLQTAAFTAVSAAQRSALDAMRGMNRRLSTMPMHPLIPLLSRTVTNGVRSFVSILAAIAYGYALGFRFTSGFGGGVAFVAFALLVSAVLSLGADALGLIARSPEATSQLLVLPQLVLGLLSTGFSPESSFPAWARGFARNQPVSHFAAVMRGFADGSLTSATVVPAALWLLGLLAAFTPLALYAQRHRR</sequence>
<keyword evidence="2 6" id="KW-0812">Transmembrane</keyword>
<organism evidence="8 9">
    <name type="scientific">Rhodococcoides trifolii</name>
    <dbReference type="NCBI Taxonomy" id="908250"/>
    <lineage>
        <taxon>Bacteria</taxon>
        <taxon>Bacillati</taxon>
        <taxon>Actinomycetota</taxon>
        <taxon>Actinomycetes</taxon>
        <taxon>Mycobacteriales</taxon>
        <taxon>Nocardiaceae</taxon>
        <taxon>Rhodococcoides</taxon>
    </lineage>
</organism>
<keyword evidence="6" id="KW-0813">Transport</keyword>
<feature type="transmembrane region" description="Helical" evidence="6">
    <location>
        <begin position="115"/>
        <end position="139"/>
    </location>
</feature>
<dbReference type="GO" id="GO:0043190">
    <property type="term" value="C:ATP-binding cassette (ABC) transporter complex"/>
    <property type="evidence" value="ECO:0007669"/>
    <property type="project" value="InterPro"/>
</dbReference>
<evidence type="ECO:0000256" key="5">
    <source>
        <dbReference type="ARBA" id="ARBA00023251"/>
    </source>
</evidence>
<feature type="transmembrane region" description="Helical" evidence="6">
    <location>
        <begin position="39"/>
        <end position="57"/>
    </location>
</feature>
<evidence type="ECO:0000259" key="7">
    <source>
        <dbReference type="PROSITE" id="PS51012"/>
    </source>
</evidence>
<dbReference type="InterPro" id="IPR013525">
    <property type="entry name" value="ABC2_TM"/>
</dbReference>
<dbReference type="PANTHER" id="PTHR43229:SF2">
    <property type="entry name" value="NODULATION PROTEIN J"/>
    <property type="match status" value="1"/>
</dbReference>
<dbReference type="Proteomes" id="UP000654257">
    <property type="component" value="Unassembled WGS sequence"/>
</dbReference>
<evidence type="ECO:0000256" key="1">
    <source>
        <dbReference type="ARBA" id="ARBA00004141"/>
    </source>
</evidence>
<feature type="transmembrane region" description="Helical" evidence="6">
    <location>
        <begin position="242"/>
        <end position="260"/>
    </location>
</feature>
<dbReference type="GO" id="GO:0046677">
    <property type="term" value="P:response to antibiotic"/>
    <property type="evidence" value="ECO:0007669"/>
    <property type="project" value="UniProtKB-KW"/>
</dbReference>
<feature type="transmembrane region" description="Helical" evidence="6">
    <location>
        <begin position="151"/>
        <end position="173"/>
    </location>
</feature>
<gene>
    <name evidence="8" type="ORF">GCM10007304_41370</name>
</gene>
<dbReference type="PROSITE" id="PS51012">
    <property type="entry name" value="ABC_TM2"/>
    <property type="match status" value="1"/>
</dbReference>
<evidence type="ECO:0000256" key="2">
    <source>
        <dbReference type="ARBA" id="ARBA00022692"/>
    </source>
</evidence>
<evidence type="ECO:0000313" key="8">
    <source>
        <dbReference type="EMBL" id="GGG23282.1"/>
    </source>
</evidence>
<keyword evidence="3 6" id="KW-1133">Transmembrane helix</keyword>
<dbReference type="Pfam" id="PF01061">
    <property type="entry name" value="ABC2_membrane"/>
    <property type="match status" value="1"/>
</dbReference>